<feature type="region of interest" description="Disordered" evidence="1">
    <location>
        <begin position="187"/>
        <end position="207"/>
    </location>
</feature>
<accession>A0AA88NNI1</accession>
<evidence type="ECO:0000313" key="2">
    <source>
        <dbReference type="EMBL" id="KAK2861014.1"/>
    </source>
</evidence>
<dbReference type="AlphaFoldDB" id="A0AA88NNI1"/>
<evidence type="ECO:0000256" key="1">
    <source>
        <dbReference type="SAM" id="MobiDB-lite"/>
    </source>
</evidence>
<keyword evidence="3" id="KW-1185">Reference proteome</keyword>
<protein>
    <submittedName>
        <fullName evidence="2">Uncharacterized protein</fullName>
    </submittedName>
</protein>
<proteinExistence type="predicted"/>
<comment type="caution">
    <text evidence="2">The sequence shown here is derived from an EMBL/GenBank/DDBJ whole genome shotgun (WGS) entry which is preliminary data.</text>
</comment>
<reference evidence="2" key="1">
    <citation type="submission" date="2023-08" db="EMBL/GenBank/DDBJ databases">
        <title>Pelteobagrus vachellii genome.</title>
        <authorList>
            <person name="Liu H."/>
        </authorList>
    </citation>
    <scope>NUCLEOTIDE SEQUENCE</scope>
    <source>
        <strain evidence="2">PRFRI_2022a</strain>
        <tissue evidence="2">Muscle</tissue>
    </source>
</reference>
<dbReference type="EMBL" id="JAVHJS010000004">
    <property type="protein sequence ID" value="KAK2861014.1"/>
    <property type="molecule type" value="Genomic_DNA"/>
</dbReference>
<organism evidence="2 3">
    <name type="scientific">Tachysurus vachellii</name>
    <name type="common">Darkbarbel catfish</name>
    <name type="synonym">Pelteobagrus vachellii</name>
    <dbReference type="NCBI Taxonomy" id="175792"/>
    <lineage>
        <taxon>Eukaryota</taxon>
        <taxon>Metazoa</taxon>
        <taxon>Chordata</taxon>
        <taxon>Craniata</taxon>
        <taxon>Vertebrata</taxon>
        <taxon>Euteleostomi</taxon>
        <taxon>Actinopterygii</taxon>
        <taxon>Neopterygii</taxon>
        <taxon>Teleostei</taxon>
        <taxon>Ostariophysi</taxon>
        <taxon>Siluriformes</taxon>
        <taxon>Bagridae</taxon>
        <taxon>Tachysurus</taxon>
    </lineage>
</organism>
<sequence>MHKKSVFFPGCIKVVFRKGTLGYLLQEPTEEARVIKDNPSLQDKSAPKKEELVRQKTGGDAFDKTEVLGEYILQFGKYKGKSFRWLLENDMGYTVYLIKNLQQEESMWVFTSEGPSKSSLLSFSNYACSFNEIQSLLSYVSKNPGAPAASLKGDQLVGFGAHAKNSWQEGWTNRTNRADVSSAALTITPPDTRQLPPVNAMSRGRPPQPLDYDYDVREWKCSHQQKIWMKTELESMGLWPGSPPVSNPMKTVKLSLLPSVIMMILMDGMASVCLLTILLTASSMNTSARMAVSWVMVQFETEKSLEPMYQGLAHRYRMKGVEKAQYQWVHRGTSQQEGYHFHQAQWVTGTRVSSELIQAQGMTGVALWNFQRLVDHKIPDVRLPGVFDPLLIGDLNTASARVLVMAKYPILQVCTKDTGERFGLEYVEPGCRPVVLDWEKHKSKTTQLSYAAMVHSSCTDPNSMLHPTTRLHISQYVKHLAKLLNTSTSLNTSPEKLQERQQLWHSLTEGSETTSVPVVTMHPAVVHPPAPAQTTPLTPESLEKIVEGIMERQQQQQQQPEQRKQTKTCLACGQPKSRYENDGSSVHFFLSTRPCQIFLLHYKGLECLKD</sequence>
<evidence type="ECO:0000313" key="3">
    <source>
        <dbReference type="Proteomes" id="UP001187315"/>
    </source>
</evidence>
<gene>
    <name evidence="2" type="ORF">Q7C36_005180</name>
</gene>
<name>A0AA88NNI1_TACVA</name>
<dbReference type="Proteomes" id="UP001187315">
    <property type="component" value="Unassembled WGS sequence"/>
</dbReference>